<dbReference type="RefSeq" id="WP_069939016.1">
    <property type="nucleotide sequence ID" value="NZ_MAMP01000022.1"/>
</dbReference>
<organism evidence="2 3">
    <name type="scientific">Domibacillus iocasae</name>
    <dbReference type="NCBI Taxonomy" id="1714016"/>
    <lineage>
        <taxon>Bacteria</taxon>
        <taxon>Bacillati</taxon>
        <taxon>Bacillota</taxon>
        <taxon>Bacilli</taxon>
        <taxon>Bacillales</taxon>
        <taxon>Bacillaceae</taxon>
        <taxon>Domibacillus</taxon>
    </lineage>
</organism>
<dbReference type="Proteomes" id="UP000095658">
    <property type="component" value="Unassembled WGS sequence"/>
</dbReference>
<dbReference type="OrthoDB" id="9762378at2"/>
<dbReference type="PANTHER" id="PTHR48101">
    <property type="entry name" value="METHYLMALONYL-COA MUTASE, MITOCHONDRIAL-RELATED"/>
    <property type="match status" value="1"/>
</dbReference>
<keyword evidence="3" id="KW-1185">Reference proteome</keyword>
<accession>A0A1E7DMW0</accession>
<proteinExistence type="predicted"/>
<dbReference type="InterPro" id="IPR006099">
    <property type="entry name" value="MeMalonylCoA_mutase_a/b_cat"/>
</dbReference>
<dbReference type="EMBL" id="MAMP01000022">
    <property type="protein sequence ID" value="OES44420.1"/>
    <property type="molecule type" value="Genomic_DNA"/>
</dbReference>
<dbReference type="InterPro" id="IPR016176">
    <property type="entry name" value="Cbl-dep_enz_cat"/>
</dbReference>
<dbReference type="Gene3D" id="3.20.20.240">
    <property type="entry name" value="Methylmalonyl-CoA mutase"/>
    <property type="match status" value="2"/>
</dbReference>
<dbReference type="Pfam" id="PF01642">
    <property type="entry name" value="MM_CoA_mutase"/>
    <property type="match status" value="1"/>
</dbReference>
<name>A0A1E7DMW0_9BACI</name>
<comment type="caution">
    <text evidence="2">The sequence shown here is derived from an EMBL/GenBank/DDBJ whole genome shotgun (WGS) entry which is preliminary data.</text>
</comment>
<feature type="domain" description="Methylmalonyl-CoA mutase alpha/beta chain catalytic" evidence="1">
    <location>
        <begin position="100"/>
        <end position="367"/>
    </location>
</feature>
<evidence type="ECO:0000313" key="3">
    <source>
        <dbReference type="Proteomes" id="UP000095658"/>
    </source>
</evidence>
<dbReference type="STRING" id="1714016.BA724_09070"/>
<dbReference type="SUPFAM" id="SSF51703">
    <property type="entry name" value="Cobalamin (vitamin B12)-dependent enzymes"/>
    <property type="match status" value="1"/>
</dbReference>
<dbReference type="GO" id="GO:0031419">
    <property type="term" value="F:cobalamin binding"/>
    <property type="evidence" value="ECO:0007669"/>
    <property type="project" value="InterPro"/>
</dbReference>
<evidence type="ECO:0000259" key="1">
    <source>
        <dbReference type="Pfam" id="PF01642"/>
    </source>
</evidence>
<dbReference type="PANTHER" id="PTHR48101:SF1">
    <property type="entry name" value="METHYLMALONYL-COA MUTASE, LARGE SUBUNIT"/>
    <property type="match status" value="1"/>
</dbReference>
<dbReference type="GO" id="GO:0016866">
    <property type="term" value="F:intramolecular transferase activity"/>
    <property type="evidence" value="ECO:0007669"/>
    <property type="project" value="InterPro"/>
</dbReference>
<protein>
    <recommendedName>
        <fullName evidence="1">Methylmalonyl-CoA mutase alpha/beta chain catalytic domain-containing protein</fullName>
    </recommendedName>
</protein>
<evidence type="ECO:0000313" key="2">
    <source>
        <dbReference type="EMBL" id="OES44420.1"/>
    </source>
</evidence>
<dbReference type="AlphaFoldDB" id="A0A1E7DMW0"/>
<reference evidence="2 3" key="1">
    <citation type="submission" date="2016-06" db="EMBL/GenBank/DDBJ databases">
        <title>Domibacillus iocasae genome sequencing.</title>
        <authorList>
            <person name="Verma A."/>
            <person name="Pal Y."/>
            <person name="Ojha A.K."/>
            <person name="Krishnamurthi S."/>
        </authorList>
    </citation>
    <scope>NUCLEOTIDE SEQUENCE [LARGE SCALE GENOMIC DNA]</scope>
    <source>
        <strain evidence="2 3">DSM 29979</strain>
    </source>
</reference>
<gene>
    <name evidence="2" type="ORF">BA724_09070</name>
</gene>
<sequence length="508" mass="55333">MKNQTFPPVSFADWTSAAEASLKGNPLSKLKTKTAEGIELKPLYTKEDRKTVLSLPGEKPFTRGFQPDPAFPKTDIKMGVDPISAGAAAGIFPADSVFSEIHKQETITINTVPYHLAGANAVQELALALSEAAYLIGMAENKNEAAVKCVIHFAAGPVFFTELAKIRAFRTLWSTFMSAYNLSEHAKPKLSVETSDAMLSVLDPHVNILRIGSAAFSAVIGNIDYLTVKPFDEVAGSTTELSKRIACNISRLLKHEALLDKVMDPGGGSYYIEALTEEIGRRAWDVFADMEEAGGIKQALLSGVIQKDIAAVKSKKEQHIATRRQQMIGTNIYANPEEQIAHLKNEKTKPTFKGTPIEPLEQKRMAEPFEALRLASMQLRQTEQSVAAGLICLGELKKHKPRADYVAGVLAVAGIETIRSESCKTIEEAIQFMERHPLPYYCICGPDELYEQVGEEFGLQFKEAAGGAVVDIAGTWNMAGIDGRIAAGDDIVKKLTDMLLLYKGGGVK</sequence>
<dbReference type="Gene3D" id="3.40.50.280">
    <property type="entry name" value="Cobalamin-binding domain"/>
    <property type="match status" value="1"/>
</dbReference>